<dbReference type="EMBL" id="JACJTC010000022">
    <property type="protein sequence ID" value="MBD2614929.1"/>
    <property type="molecule type" value="Genomic_DNA"/>
</dbReference>
<evidence type="ECO:0008006" key="3">
    <source>
        <dbReference type="Google" id="ProtNLM"/>
    </source>
</evidence>
<proteinExistence type="predicted"/>
<sequence>MLIVTKKFIFSVGEVWFDENREALNNVDVVHYRQLLHPIKGGECDEFYTRLIDLTKNQDELWETISSNDRYKIRRAEQKDQVIYEYWKKIDSDILNEFSDFYDSFADQKGLTKINRIQLQNRADAGVIDISRVKLKDGESLVWHVYYRTQNRVRLLHSASLKNNNNTTYQSILGRANRYHHWQDIVRFKNLGIVTYDFGGWYTGNTDREKLGINQFKEKFGGEVVKNFNCVYGITLKGKLYLHLLNIYTRLPQLSLLRRPYFLSHTPKQSQVEASSELEFSIPEAQRE</sequence>
<dbReference type="RefSeq" id="WP_190951775.1">
    <property type="nucleotide sequence ID" value="NZ_JACJTC010000022.1"/>
</dbReference>
<evidence type="ECO:0000313" key="2">
    <source>
        <dbReference type="Proteomes" id="UP000606396"/>
    </source>
</evidence>
<dbReference type="Gene3D" id="3.40.630.30">
    <property type="match status" value="1"/>
</dbReference>
<accession>A0ABR8HGI8</accession>
<name>A0ABR8HGI8_NOSPU</name>
<gene>
    <name evidence="1" type="ORF">H6G94_27245</name>
</gene>
<reference evidence="1 2" key="1">
    <citation type="journal article" date="2020" name="ISME J.">
        <title>Comparative genomics reveals insights into cyanobacterial evolution and habitat adaptation.</title>
        <authorList>
            <person name="Chen M.Y."/>
            <person name="Teng W.K."/>
            <person name="Zhao L."/>
            <person name="Hu C.X."/>
            <person name="Zhou Y.K."/>
            <person name="Han B.P."/>
            <person name="Song L.R."/>
            <person name="Shu W.S."/>
        </authorList>
    </citation>
    <scope>NUCLEOTIDE SEQUENCE [LARGE SCALE GENOMIC DNA]</scope>
    <source>
        <strain evidence="1 2">FACHB-252</strain>
    </source>
</reference>
<dbReference type="SUPFAM" id="SSF55729">
    <property type="entry name" value="Acyl-CoA N-acyltransferases (Nat)"/>
    <property type="match status" value="1"/>
</dbReference>
<dbReference type="Proteomes" id="UP000606396">
    <property type="component" value="Unassembled WGS sequence"/>
</dbReference>
<protein>
    <recommendedName>
        <fullName evidence="3">BioF2-like acetyltransferase domain-containing protein</fullName>
    </recommendedName>
</protein>
<organism evidence="1 2">
    <name type="scientific">Nostoc punctiforme FACHB-252</name>
    <dbReference type="NCBI Taxonomy" id="1357509"/>
    <lineage>
        <taxon>Bacteria</taxon>
        <taxon>Bacillati</taxon>
        <taxon>Cyanobacteriota</taxon>
        <taxon>Cyanophyceae</taxon>
        <taxon>Nostocales</taxon>
        <taxon>Nostocaceae</taxon>
        <taxon>Nostoc</taxon>
    </lineage>
</organism>
<keyword evidence="2" id="KW-1185">Reference proteome</keyword>
<evidence type="ECO:0000313" key="1">
    <source>
        <dbReference type="EMBL" id="MBD2614929.1"/>
    </source>
</evidence>
<dbReference type="InterPro" id="IPR016181">
    <property type="entry name" value="Acyl_CoA_acyltransferase"/>
</dbReference>
<dbReference type="InterPro" id="IPR003447">
    <property type="entry name" value="FEMABX"/>
</dbReference>
<comment type="caution">
    <text evidence="1">The sequence shown here is derived from an EMBL/GenBank/DDBJ whole genome shotgun (WGS) entry which is preliminary data.</text>
</comment>
<dbReference type="PROSITE" id="PS51191">
    <property type="entry name" value="FEMABX"/>
    <property type="match status" value="1"/>
</dbReference>